<organism evidence="1">
    <name type="scientific">Cucumis melo</name>
    <name type="common">Muskmelon</name>
    <dbReference type="NCBI Taxonomy" id="3656"/>
    <lineage>
        <taxon>Eukaryota</taxon>
        <taxon>Viridiplantae</taxon>
        <taxon>Streptophyta</taxon>
        <taxon>Embryophyta</taxon>
        <taxon>Tracheophyta</taxon>
        <taxon>Spermatophyta</taxon>
        <taxon>Magnoliopsida</taxon>
        <taxon>eudicotyledons</taxon>
        <taxon>Gunneridae</taxon>
        <taxon>Pentapetalae</taxon>
        <taxon>rosids</taxon>
        <taxon>fabids</taxon>
        <taxon>Cucurbitales</taxon>
        <taxon>Cucurbitaceae</taxon>
        <taxon>Benincaseae</taxon>
        <taxon>Cucumis</taxon>
    </lineage>
</organism>
<dbReference type="InterPro" id="IPR035979">
    <property type="entry name" value="RBD_domain_sf"/>
</dbReference>
<dbReference type="Gramene" id="MELO3C032755.2.1">
    <property type="protein sequence ID" value="MELO3C032755.2.1"/>
    <property type="gene ID" value="MELO3C032755.2"/>
</dbReference>
<protein>
    <recommendedName>
        <fullName evidence="2">RRM domain-containing protein</fullName>
    </recommendedName>
</protein>
<dbReference type="GO" id="GO:0003676">
    <property type="term" value="F:nucleic acid binding"/>
    <property type="evidence" value="ECO:0007669"/>
    <property type="project" value="InterPro"/>
</dbReference>
<dbReference type="AlphaFoldDB" id="A0A9I9EFD2"/>
<evidence type="ECO:0000313" key="1">
    <source>
        <dbReference type="EnsemblPlants" id="MELO3C032755.2.1"/>
    </source>
</evidence>
<dbReference type="EnsemblPlants" id="MELO3C032755.2.1">
    <property type="protein sequence ID" value="MELO3C032755.2.1"/>
    <property type="gene ID" value="MELO3C032755.2"/>
</dbReference>
<sequence length="82" mass="9239">MASSDARASSDSIFRRDVLQTVSVFWQSSVNSFSVPMILSSSFPAMSIETVKVNNVSLGVSERDIKEFFSFFGDIEYLKMQR</sequence>
<dbReference type="SUPFAM" id="SSF54928">
    <property type="entry name" value="RNA-binding domain, RBD"/>
    <property type="match status" value="1"/>
</dbReference>
<accession>A0A9I9EFD2</accession>
<name>A0A9I9EFD2_CUCME</name>
<reference evidence="1" key="1">
    <citation type="submission" date="2023-03" db="UniProtKB">
        <authorList>
            <consortium name="EnsemblPlants"/>
        </authorList>
    </citation>
    <scope>IDENTIFICATION</scope>
</reference>
<proteinExistence type="predicted"/>
<evidence type="ECO:0008006" key="2">
    <source>
        <dbReference type="Google" id="ProtNLM"/>
    </source>
</evidence>